<name>A0ABQ3XDI7_9ACTN</name>
<keyword evidence="5" id="KW-0067">ATP-binding</keyword>
<evidence type="ECO:0000313" key="10">
    <source>
        <dbReference type="EMBL" id="GID56576.1"/>
    </source>
</evidence>
<accession>A0ABQ3XDI7</accession>
<evidence type="ECO:0008006" key="12">
    <source>
        <dbReference type="Google" id="ProtNLM"/>
    </source>
</evidence>
<evidence type="ECO:0000313" key="11">
    <source>
        <dbReference type="Proteomes" id="UP000612282"/>
    </source>
</evidence>
<gene>
    <name evidence="10" type="ORF">Aco03nite_049800</name>
</gene>
<feature type="domain" description="Carbohydrate kinase FGGY C-terminal" evidence="9">
    <location>
        <begin position="374"/>
        <end position="563"/>
    </location>
</feature>
<dbReference type="InterPro" id="IPR050406">
    <property type="entry name" value="FGGY_Carb_Kinase"/>
</dbReference>
<evidence type="ECO:0000259" key="9">
    <source>
        <dbReference type="Pfam" id="PF02782"/>
    </source>
</evidence>
<evidence type="ECO:0000256" key="7">
    <source>
        <dbReference type="SAM" id="MobiDB-lite"/>
    </source>
</evidence>
<evidence type="ECO:0000256" key="3">
    <source>
        <dbReference type="ARBA" id="ARBA00022741"/>
    </source>
</evidence>
<evidence type="ECO:0000256" key="5">
    <source>
        <dbReference type="ARBA" id="ARBA00022840"/>
    </source>
</evidence>
<dbReference type="Pfam" id="PF02782">
    <property type="entry name" value="FGGY_C"/>
    <property type="match status" value="1"/>
</dbReference>
<sequence length="605" mass="64374">MTGVAAIDLGAESGRVTHARFDGRRIEIDVVNRFANRTIDVAGRPRWDIEALWSDIRSGLLELGTRAEVASVGVDSWGVDYGLLRAGDGALAPGSRLPQVERAAAGGRRPRAGMHAADDPLRRTGRPGTGDRSPRPELSALGDRLSRAEITALGDRLTPAEMSALSDRLTRAEMSALGERLARGEMSALGERLTPAEMSVLGERLGRGEVLVEAPPTYRDPLRHTAFEAAMREWGPDLFYRATGAQVHEINGVYSLIHDVRVRPELLDRAERLLMIPDLFHHRLSGSLVTEYTAATTSGLFDIARGTWATALAERVGIPAHLFPEVVPAGTDVGPLLLDSPTAGLGRTRVTAPAAHDTASAIVAIPDLDSSTMFISSGTWSLAGVLLDRPVISAAAQRANLTNEGSYAGGVRVLRDIAGLWLLQECRRQWIAEGTEIGYAELAELAGREQPLRACVDVDSGEFLASGDMPARIRAACARNGMPVPETIGQVTRVVVDSLALAYRRTVRDIEAVTGTTIKAVAVVGGGVANRVLQQATASATGRPVTCWAAEGTALGNAAVQLASLGELAGPGEISRVVEASSPPTRYEPIDTAAWEEAAHRHDSR</sequence>
<dbReference type="SUPFAM" id="SSF53067">
    <property type="entry name" value="Actin-like ATPase domain"/>
    <property type="match status" value="3"/>
</dbReference>
<dbReference type="InterPro" id="IPR013449">
    <property type="entry name" value="Rhamnulokinase"/>
</dbReference>
<dbReference type="PANTHER" id="PTHR43095">
    <property type="entry name" value="SUGAR KINASE"/>
    <property type="match status" value="1"/>
</dbReference>
<dbReference type="InterPro" id="IPR018485">
    <property type="entry name" value="FGGY_C"/>
</dbReference>
<feature type="region of interest" description="Disordered" evidence="7">
    <location>
        <begin position="102"/>
        <end position="144"/>
    </location>
</feature>
<evidence type="ECO:0000256" key="6">
    <source>
        <dbReference type="ARBA" id="ARBA00023308"/>
    </source>
</evidence>
<evidence type="ECO:0000256" key="4">
    <source>
        <dbReference type="ARBA" id="ARBA00022777"/>
    </source>
</evidence>
<comment type="similarity">
    <text evidence="1">Belongs to the FGGY kinase family.</text>
</comment>
<dbReference type="CDD" id="cd07771">
    <property type="entry name" value="ASKHA_NBD_FGGY_RhaB-like"/>
    <property type="match status" value="1"/>
</dbReference>
<proteinExistence type="inferred from homology"/>
<keyword evidence="11" id="KW-1185">Reference proteome</keyword>
<dbReference type="RefSeq" id="WP_203798383.1">
    <property type="nucleotide sequence ID" value="NZ_BAAAQE010000018.1"/>
</dbReference>
<dbReference type="Gene3D" id="3.30.420.40">
    <property type="match status" value="3"/>
</dbReference>
<comment type="caution">
    <text evidence="10">The sequence shown here is derived from an EMBL/GenBank/DDBJ whole genome shotgun (WGS) entry which is preliminary data.</text>
</comment>
<protein>
    <recommendedName>
        <fullName evidence="12">Rhamnulokinase</fullName>
    </recommendedName>
</protein>
<evidence type="ECO:0000256" key="2">
    <source>
        <dbReference type="ARBA" id="ARBA00022679"/>
    </source>
</evidence>
<dbReference type="EMBL" id="BOMG01000060">
    <property type="protein sequence ID" value="GID56576.1"/>
    <property type="molecule type" value="Genomic_DNA"/>
</dbReference>
<evidence type="ECO:0000256" key="1">
    <source>
        <dbReference type="ARBA" id="ARBA00009156"/>
    </source>
</evidence>
<keyword evidence="2" id="KW-0808">Transferase</keyword>
<dbReference type="Pfam" id="PF00370">
    <property type="entry name" value="FGGY_N"/>
    <property type="match status" value="1"/>
</dbReference>
<keyword evidence="3" id="KW-0547">Nucleotide-binding</keyword>
<reference evidence="10 11" key="1">
    <citation type="submission" date="2021-01" db="EMBL/GenBank/DDBJ databases">
        <title>Whole genome shotgun sequence of Actinoplanes couchii NBRC 106145.</title>
        <authorList>
            <person name="Komaki H."/>
            <person name="Tamura T."/>
        </authorList>
    </citation>
    <scope>NUCLEOTIDE SEQUENCE [LARGE SCALE GENOMIC DNA]</scope>
    <source>
        <strain evidence="10 11">NBRC 106145</strain>
    </source>
</reference>
<keyword evidence="6" id="KW-0684">Rhamnose metabolism</keyword>
<keyword evidence="4" id="KW-0418">Kinase</keyword>
<feature type="domain" description="Carbohydrate kinase FGGY N-terminal" evidence="8">
    <location>
        <begin position="233"/>
        <end position="363"/>
    </location>
</feature>
<dbReference type="Proteomes" id="UP000612282">
    <property type="component" value="Unassembled WGS sequence"/>
</dbReference>
<organism evidence="10 11">
    <name type="scientific">Actinoplanes couchii</name>
    <dbReference type="NCBI Taxonomy" id="403638"/>
    <lineage>
        <taxon>Bacteria</taxon>
        <taxon>Bacillati</taxon>
        <taxon>Actinomycetota</taxon>
        <taxon>Actinomycetes</taxon>
        <taxon>Micromonosporales</taxon>
        <taxon>Micromonosporaceae</taxon>
        <taxon>Actinoplanes</taxon>
    </lineage>
</organism>
<evidence type="ECO:0000259" key="8">
    <source>
        <dbReference type="Pfam" id="PF00370"/>
    </source>
</evidence>
<feature type="region of interest" description="Disordered" evidence="7">
    <location>
        <begin position="581"/>
        <end position="605"/>
    </location>
</feature>
<dbReference type="InterPro" id="IPR043129">
    <property type="entry name" value="ATPase_NBD"/>
</dbReference>
<dbReference type="InterPro" id="IPR018484">
    <property type="entry name" value="FGGY_N"/>
</dbReference>